<name>A0ABQ4ZJN6_9ASTR</name>
<evidence type="ECO:0000256" key="2">
    <source>
        <dbReference type="SAM" id="Coils"/>
    </source>
</evidence>
<feature type="domain" description="CCHC-type" evidence="3">
    <location>
        <begin position="107"/>
        <end position="122"/>
    </location>
</feature>
<proteinExistence type="predicted"/>
<dbReference type="InterPro" id="IPR036875">
    <property type="entry name" value="Znf_CCHC_sf"/>
</dbReference>
<dbReference type="SUPFAM" id="SSF57756">
    <property type="entry name" value="Retrovirus zinc finger-like domains"/>
    <property type="match status" value="1"/>
</dbReference>
<reference evidence="4" key="1">
    <citation type="journal article" date="2022" name="Int. J. Mol. Sci.">
        <title>Draft Genome of Tanacetum Coccineum: Genomic Comparison of Closely Related Tanacetum-Family Plants.</title>
        <authorList>
            <person name="Yamashiro T."/>
            <person name="Shiraishi A."/>
            <person name="Nakayama K."/>
            <person name="Satake H."/>
        </authorList>
    </citation>
    <scope>NUCLEOTIDE SEQUENCE</scope>
</reference>
<evidence type="ECO:0000259" key="3">
    <source>
        <dbReference type="PROSITE" id="PS50158"/>
    </source>
</evidence>
<organism evidence="4 5">
    <name type="scientific">Tanacetum coccineum</name>
    <dbReference type="NCBI Taxonomy" id="301880"/>
    <lineage>
        <taxon>Eukaryota</taxon>
        <taxon>Viridiplantae</taxon>
        <taxon>Streptophyta</taxon>
        <taxon>Embryophyta</taxon>
        <taxon>Tracheophyta</taxon>
        <taxon>Spermatophyta</taxon>
        <taxon>Magnoliopsida</taxon>
        <taxon>eudicotyledons</taxon>
        <taxon>Gunneridae</taxon>
        <taxon>Pentapetalae</taxon>
        <taxon>asterids</taxon>
        <taxon>campanulids</taxon>
        <taxon>Asterales</taxon>
        <taxon>Asteraceae</taxon>
        <taxon>Asteroideae</taxon>
        <taxon>Anthemideae</taxon>
        <taxon>Anthemidinae</taxon>
        <taxon>Tanacetum</taxon>
    </lineage>
</organism>
<dbReference type="SMART" id="SM00343">
    <property type="entry name" value="ZnF_C2HC"/>
    <property type="match status" value="1"/>
</dbReference>
<dbReference type="Proteomes" id="UP001151760">
    <property type="component" value="Unassembled WGS sequence"/>
</dbReference>
<evidence type="ECO:0000313" key="4">
    <source>
        <dbReference type="EMBL" id="GJS89003.1"/>
    </source>
</evidence>
<sequence length="427" mass="48771">VDTAYWAGFLGTEGILRIGNWSNEFSCEVLALIRRISFVGYGVLVLSARKKSSRTLQLVVICDFRGYEFAQDARVKLEENSFTNGTCKDYTPRASGSNSKKQRTDICYNCKGEGHMSKQCTKPKRKRDDSWFKDKVLLVQAQANDALAEVHNPDNVDNYMINQGVQAAVQNSSSSAQQDALILSMIEQLKPNSMNSSDPTPSCRLTKVEVTKELPKVSMVNTSLKKLKHHLAGFDCLKLKTELLNKKDFVEKEIYDKLFRSYTTLEKHCISLEVDTQLNQEIFQRDNSVSNQSAPSFDQYFELNELKAQSQEKDTVIKKLKERIKSLSGNMNEDKIKKDIEEIETINIELDHRVSKLIAENEHLKQTYKQLYDSIKPTRIRSKEQCDALVSQVNQKSIEISDLNASLQEKVLVITALKNELRKHKRK</sequence>
<dbReference type="Gene3D" id="4.10.60.10">
    <property type="entry name" value="Zinc finger, CCHC-type"/>
    <property type="match status" value="1"/>
</dbReference>
<evidence type="ECO:0000313" key="5">
    <source>
        <dbReference type="Proteomes" id="UP001151760"/>
    </source>
</evidence>
<protein>
    <submittedName>
        <fullName evidence="4">Integrase, catalytic region, zinc finger, CCHC-type containing protein</fullName>
    </submittedName>
</protein>
<evidence type="ECO:0000256" key="1">
    <source>
        <dbReference type="PROSITE-ProRule" id="PRU00047"/>
    </source>
</evidence>
<accession>A0ABQ4ZJN6</accession>
<dbReference type="PROSITE" id="PS50158">
    <property type="entry name" value="ZF_CCHC"/>
    <property type="match status" value="1"/>
</dbReference>
<keyword evidence="1" id="KW-0863">Zinc-finger</keyword>
<dbReference type="InterPro" id="IPR001878">
    <property type="entry name" value="Znf_CCHC"/>
</dbReference>
<dbReference type="EMBL" id="BQNB010011317">
    <property type="protein sequence ID" value="GJS89003.1"/>
    <property type="molecule type" value="Genomic_DNA"/>
</dbReference>
<keyword evidence="5" id="KW-1185">Reference proteome</keyword>
<feature type="non-terminal residue" evidence="4">
    <location>
        <position position="1"/>
    </location>
</feature>
<reference evidence="4" key="2">
    <citation type="submission" date="2022-01" db="EMBL/GenBank/DDBJ databases">
        <authorList>
            <person name="Yamashiro T."/>
            <person name="Shiraishi A."/>
            <person name="Satake H."/>
            <person name="Nakayama K."/>
        </authorList>
    </citation>
    <scope>NUCLEOTIDE SEQUENCE</scope>
</reference>
<feature type="coiled-coil region" evidence="2">
    <location>
        <begin position="303"/>
        <end position="337"/>
    </location>
</feature>
<gene>
    <name evidence="4" type="ORF">Tco_0771639</name>
</gene>
<comment type="caution">
    <text evidence="4">The sequence shown here is derived from an EMBL/GenBank/DDBJ whole genome shotgun (WGS) entry which is preliminary data.</text>
</comment>
<keyword evidence="1" id="KW-0862">Zinc</keyword>
<dbReference type="Pfam" id="PF00098">
    <property type="entry name" value="zf-CCHC"/>
    <property type="match status" value="1"/>
</dbReference>
<keyword evidence="2" id="KW-0175">Coiled coil</keyword>
<keyword evidence="1" id="KW-0479">Metal-binding</keyword>